<dbReference type="GeneID" id="30306373"/>
<dbReference type="RefSeq" id="YP_009321346.1">
    <property type="nucleotide sequence ID" value="NC_031906.1"/>
</dbReference>
<feature type="domain" description="IraD/Gp25-like" evidence="1">
    <location>
        <begin position="28"/>
        <end position="115"/>
    </location>
</feature>
<dbReference type="EMBL" id="KU686197">
    <property type="protein sequence ID" value="AOV58588.1"/>
    <property type="molecule type" value="Genomic_DNA"/>
</dbReference>
<dbReference type="EMBL" id="KU686198">
    <property type="protein sequence ID" value="AOV58827.1"/>
    <property type="molecule type" value="Genomic_DNA"/>
</dbReference>
<proteinExistence type="predicted"/>
<evidence type="ECO:0000313" key="4">
    <source>
        <dbReference type="EMBL" id="AOV59066.1"/>
    </source>
</evidence>
<dbReference type="SUPFAM" id="SSF160719">
    <property type="entry name" value="gpW/gp25-like"/>
    <property type="match status" value="1"/>
</dbReference>
<protein>
    <submittedName>
        <fullName evidence="3">Baseplate wedge subunit</fullName>
    </submittedName>
</protein>
<dbReference type="Gene3D" id="3.10.450.40">
    <property type="match status" value="1"/>
</dbReference>
<accession>A0A1D8KJJ7</accession>
<evidence type="ECO:0000313" key="6">
    <source>
        <dbReference type="Proteomes" id="UP000240804"/>
    </source>
</evidence>
<dbReference type="EMBL" id="KU686199">
    <property type="protein sequence ID" value="AOV59066.1"/>
    <property type="molecule type" value="Genomic_DNA"/>
</dbReference>
<dbReference type="Proteomes" id="UP000204537">
    <property type="component" value="Segment"/>
</dbReference>
<evidence type="ECO:0000313" key="5">
    <source>
        <dbReference type="Proteomes" id="UP000204537"/>
    </source>
</evidence>
<dbReference type="Proteomes" id="UP000240804">
    <property type="component" value="Segment"/>
</dbReference>
<dbReference type="Proteomes" id="UP000240920">
    <property type="component" value="Segment"/>
</dbReference>
<dbReference type="Pfam" id="PF04965">
    <property type="entry name" value="GPW_gp25"/>
    <property type="match status" value="1"/>
</dbReference>
<dbReference type="KEGG" id="vg:30306373"/>
<evidence type="ECO:0000313" key="2">
    <source>
        <dbReference type="EMBL" id="AOV58588.1"/>
    </source>
</evidence>
<keyword evidence="5" id="KW-1185">Reference proteome</keyword>
<dbReference type="OrthoDB" id="13602at10239"/>
<name>A0A1D8KJJ7_9CAUD</name>
<sequence length="131" mass="14951">MPDFAPFKDLKVNFKPHPITGDLQVSKEDAAIKQSIVNLLLTVPGERPFQPSLGSQLSRLLFEPLDFGVAALIKNEINDVIRRFEPRVNVVELTVEPNYDENAFDVNFEFEIRGREDVAPLEINFLLQRTQ</sequence>
<reference evidence="5 6" key="1">
    <citation type="journal article" date="2016" name="Virology">
        <title>The genomic content and context of auxiliary metabolic genes in marine cyanomyoviruses.</title>
        <authorList>
            <person name="Crummett L.T."/>
            <person name="Puxty R.J."/>
            <person name="Weihe C."/>
            <person name="Marston M.F."/>
            <person name="Martiny J.B."/>
        </authorList>
    </citation>
    <scope>NUCLEOTIDE SEQUENCE [LARGE SCALE GENOMIC DNA]</scope>
    <source>
        <strain evidence="2">0808SB25</strain>
        <strain evidence="3">0910TB04</strain>
        <strain evidence="4">1010CC42</strain>
    </source>
</reference>
<dbReference type="InterPro" id="IPR007048">
    <property type="entry name" value="IraD/Gp25-like"/>
</dbReference>
<organism evidence="3 6">
    <name type="scientific">Synechococcus phage S-CAM3</name>
    <dbReference type="NCBI Taxonomy" id="1883366"/>
    <lineage>
        <taxon>Viruses</taxon>
        <taxon>Duplodnaviria</taxon>
        <taxon>Heunggongvirae</taxon>
        <taxon>Uroviricota</taxon>
        <taxon>Caudoviricetes</taxon>
        <taxon>Pantevenvirales</taxon>
        <taxon>Kyanoviridae</taxon>
        <taxon>Charybdisvirus</taxon>
        <taxon>Charybdisvirus scam3</taxon>
    </lineage>
</organism>
<evidence type="ECO:0000259" key="1">
    <source>
        <dbReference type="Pfam" id="PF04965"/>
    </source>
</evidence>
<evidence type="ECO:0000313" key="3">
    <source>
        <dbReference type="EMBL" id="AOV58827.1"/>
    </source>
</evidence>
<gene>
    <name evidence="4" type="ORF">C421010_083</name>
    <name evidence="2" type="ORF">S250808_083</name>
    <name evidence="3" type="ORF">T040910_083</name>
</gene>